<evidence type="ECO:0000256" key="4">
    <source>
        <dbReference type="SAM" id="Phobius"/>
    </source>
</evidence>
<name>A0A4R9J4N1_9LEPT</name>
<feature type="domain" description="HAMP" evidence="6">
    <location>
        <begin position="344"/>
        <end position="396"/>
    </location>
</feature>
<evidence type="ECO:0000256" key="2">
    <source>
        <dbReference type="ARBA" id="ARBA00029447"/>
    </source>
</evidence>
<dbReference type="PROSITE" id="PS50111">
    <property type="entry name" value="CHEMOTAXIS_TRANSDUC_2"/>
    <property type="match status" value="1"/>
</dbReference>
<evidence type="ECO:0000313" key="7">
    <source>
        <dbReference type="EMBL" id="TGL33502.1"/>
    </source>
</evidence>
<keyword evidence="1" id="KW-0145">Chemotaxis</keyword>
<keyword evidence="4" id="KW-0812">Transmembrane</keyword>
<comment type="caution">
    <text evidence="7">The sequence shown here is derived from an EMBL/GenBank/DDBJ whole genome shotgun (WGS) entry which is preliminary data.</text>
</comment>
<accession>A0A4R9J4N1</accession>
<keyword evidence="3" id="KW-0807">Transducer</keyword>
<comment type="similarity">
    <text evidence="2">Belongs to the methyl-accepting chemotaxis (MCP) protein family.</text>
</comment>
<dbReference type="RefSeq" id="WP_135581256.1">
    <property type="nucleotide sequence ID" value="NZ_RQGA01000019.1"/>
</dbReference>
<dbReference type="InterPro" id="IPR003660">
    <property type="entry name" value="HAMP_dom"/>
</dbReference>
<dbReference type="InterPro" id="IPR004090">
    <property type="entry name" value="Chemotax_Me-accpt_rcpt"/>
</dbReference>
<evidence type="ECO:0000259" key="6">
    <source>
        <dbReference type="PROSITE" id="PS50885"/>
    </source>
</evidence>
<dbReference type="GO" id="GO:0004888">
    <property type="term" value="F:transmembrane signaling receptor activity"/>
    <property type="evidence" value="ECO:0007669"/>
    <property type="project" value="InterPro"/>
</dbReference>
<protein>
    <submittedName>
        <fullName evidence="7">Methyl-accepting chemotaxis protein</fullName>
    </submittedName>
</protein>
<dbReference type="SMART" id="SM00283">
    <property type="entry name" value="MA"/>
    <property type="match status" value="1"/>
</dbReference>
<dbReference type="CDD" id="cd11386">
    <property type="entry name" value="MCP_signal"/>
    <property type="match status" value="1"/>
</dbReference>
<dbReference type="PRINTS" id="PR00260">
    <property type="entry name" value="CHEMTRNSDUCR"/>
</dbReference>
<evidence type="ECO:0000256" key="3">
    <source>
        <dbReference type="PROSITE-ProRule" id="PRU00284"/>
    </source>
</evidence>
<feature type="domain" description="Methyl-accepting transducer" evidence="5">
    <location>
        <begin position="401"/>
        <end position="616"/>
    </location>
</feature>
<dbReference type="GO" id="GO:0007165">
    <property type="term" value="P:signal transduction"/>
    <property type="evidence" value="ECO:0007669"/>
    <property type="project" value="UniProtKB-KW"/>
</dbReference>
<reference evidence="7" key="1">
    <citation type="journal article" date="2019" name="PLoS Negl. Trop. Dis.">
        <title>Revisiting the worldwide diversity of Leptospira species in the environment.</title>
        <authorList>
            <person name="Vincent A.T."/>
            <person name="Schiettekatte O."/>
            <person name="Bourhy P."/>
            <person name="Veyrier F.J."/>
            <person name="Picardeau M."/>
        </authorList>
    </citation>
    <scope>NUCLEOTIDE SEQUENCE [LARGE SCALE GENOMIC DNA]</scope>
    <source>
        <strain evidence="7">201702692</strain>
    </source>
</reference>
<dbReference type="InterPro" id="IPR051310">
    <property type="entry name" value="MCP_chemotaxis"/>
</dbReference>
<sequence length="636" mass="69196">MKENMRSIFRTVFITITLAMISLVLFTMQLRNASETVAQATISRYESYLLADELRQSSDDLTRLARTYVISGGDPKWENQYFDILDIRNGKKPRPTQYENIYWDFVAAGELTPRPASKAIALLDLMKAKGFSEKELAKLDEAKDKSDALVKTETIAMNMVKGLYADASGNFTIKKTPDLVEARRLMHNDEYHKNKATIMKPVSEFFDLLDQRTQSKVDDAISSQNFWNTVVIVFVFITLCILTYAGYEIRLLFKYLGGEPAYANAIVSEVAAGNLNVKIQTLPKDKMSMLFSIKGMVDRLQSMISETQQVVDAAGKGNLKTRVSLEDKQGFAKDLGGSVNLLANTSSNIIDDVNQVLIAMAEGDLTHRVSLNYLGDFETLANSLNNALDKLSLALAEVRSSAVVISQASSQISSTSLSLAEATSEQASSIEQTTAAVEEMSASITQTNLNAKNTDEIAKKSANDALRGGESVNATVLAMSKIAEKIGIINEISGQTNLLALNAAIEAARAGEQGMGFAVVASEVGKLAERSQGAAKEISHLTNESLSTAQEAGSLLNEIVPSISQTADLVQEIAFSSKEQAAGVQQITDAMTQVNESTQTNAASSEELSATANEMSRQAEHLMVLVEQFRFKVDSI</sequence>
<proteinExistence type="inferred from homology"/>
<dbReference type="GO" id="GO:0005886">
    <property type="term" value="C:plasma membrane"/>
    <property type="evidence" value="ECO:0007669"/>
    <property type="project" value="TreeGrafter"/>
</dbReference>
<dbReference type="PANTHER" id="PTHR43531">
    <property type="entry name" value="PROTEIN ICFG"/>
    <property type="match status" value="1"/>
</dbReference>
<evidence type="ECO:0000313" key="8">
    <source>
        <dbReference type="Proteomes" id="UP000298125"/>
    </source>
</evidence>
<organism evidence="7 8">
    <name type="scientific">Leptospira perdikensis</name>
    <dbReference type="NCBI Taxonomy" id="2484948"/>
    <lineage>
        <taxon>Bacteria</taxon>
        <taxon>Pseudomonadati</taxon>
        <taxon>Spirochaetota</taxon>
        <taxon>Spirochaetia</taxon>
        <taxon>Leptospirales</taxon>
        <taxon>Leptospiraceae</taxon>
        <taxon>Leptospira</taxon>
    </lineage>
</organism>
<dbReference type="SUPFAM" id="SSF58104">
    <property type="entry name" value="Methyl-accepting chemotaxis protein (MCP) signaling domain"/>
    <property type="match status" value="1"/>
</dbReference>
<dbReference type="EMBL" id="RQGA01000019">
    <property type="protein sequence ID" value="TGL33502.1"/>
    <property type="molecule type" value="Genomic_DNA"/>
</dbReference>
<dbReference type="Proteomes" id="UP000298125">
    <property type="component" value="Unassembled WGS sequence"/>
</dbReference>
<dbReference type="Gene3D" id="1.10.287.950">
    <property type="entry name" value="Methyl-accepting chemotaxis protein"/>
    <property type="match status" value="1"/>
</dbReference>
<keyword evidence="4" id="KW-1133">Transmembrane helix</keyword>
<dbReference type="InterPro" id="IPR004089">
    <property type="entry name" value="MCPsignal_dom"/>
</dbReference>
<keyword evidence="4" id="KW-0472">Membrane</keyword>
<dbReference type="Pfam" id="PF00672">
    <property type="entry name" value="HAMP"/>
    <property type="match status" value="1"/>
</dbReference>
<gene>
    <name evidence="7" type="ORF">EHQ49_17895</name>
</gene>
<dbReference type="PROSITE" id="PS50885">
    <property type="entry name" value="HAMP"/>
    <property type="match status" value="1"/>
</dbReference>
<dbReference type="Pfam" id="PF00015">
    <property type="entry name" value="MCPsignal"/>
    <property type="match status" value="1"/>
</dbReference>
<keyword evidence="8" id="KW-1185">Reference proteome</keyword>
<dbReference type="GO" id="GO:0006935">
    <property type="term" value="P:chemotaxis"/>
    <property type="evidence" value="ECO:0007669"/>
    <property type="project" value="UniProtKB-KW"/>
</dbReference>
<dbReference type="PANTHER" id="PTHR43531:SF11">
    <property type="entry name" value="METHYL-ACCEPTING CHEMOTAXIS PROTEIN 3"/>
    <property type="match status" value="1"/>
</dbReference>
<feature type="transmembrane region" description="Helical" evidence="4">
    <location>
        <begin position="226"/>
        <end position="247"/>
    </location>
</feature>
<dbReference type="Gene3D" id="1.20.120.1530">
    <property type="match status" value="1"/>
</dbReference>
<evidence type="ECO:0000256" key="1">
    <source>
        <dbReference type="ARBA" id="ARBA00022500"/>
    </source>
</evidence>
<dbReference type="AlphaFoldDB" id="A0A4R9J4N1"/>
<evidence type="ECO:0000259" key="5">
    <source>
        <dbReference type="PROSITE" id="PS50111"/>
    </source>
</evidence>
<dbReference type="OrthoDB" id="334703at2"/>